<dbReference type="SUPFAM" id="SSF82199">
    <property type="entry name" value="SET domain"/>
    <property type="match status" value="1"/>
</dbReference>
<feature type="domain" description="C2H2-type" evidence="22">
    <location>
        <begin position="537"/>
        <end position="564"/>
    </location>
</feature>
<dbReference type="GO" id="GO:0045087">
    <property type="term" value="P:innate immune response"/>
    <property type="evidence" value="ECO:0007669"/>
    <property type="project" value="UniProtKB-KW"/>
</dbReference>
<keyword evidence="25" id="KW-1185">Reference proteome</keyword>
<feature type="region of interest" description="Disordered" evidence="21">
    <location>
        <begin position="1"/>
        <end position="31"/>
    </location>
</feature>
<dbReference type="GO" id="GO:0032259">
    <property type="term" value="P:methylation"/>
    <property type="evidence" value="ECO:0007669"/>
    <property type="project" value="UniProtKB-KW"/>
</dbReference>
<dbReference type="CTD" id="100150534"/>
<evidence type="ECO:0000256" key="12">
    <source>
        <dbReference type="ARBA" id="ARBA00023015"/>
    </source>
</evidence>
<dbReference type="InterPro" id="IPR001214">
    <property type="entry name" value="SET_dom"/>
</dbReference>
<evidence type="ECO:0000256" key="1">
    <source>
        <dbReference type="ARBA" id="ARBA00022491"/>
    </source>
</evidence>
<dbReference type="SUPFAM" id="SSF57667">
    <property type="entry name" value="beta-beta-alpha zinc fingers"/>
    <property type="match status" value="3"/>
</dbReference>
<evidence type="ECO:0000256" key="14">
    <source>
        <dbReference type="ARBA" id="ARBA00023130"/>
    </source>
</evidence>
<dbReference type="InterPro" id="IPR013087">
    <property type="entry name" value="Znf_C2H2_type"/>
</dbReference>
<dbReference type="OrthoDB" id="9345291at2759"/>
<dbReference type="AlphaFoldDB" id="A0A3Q2Q2G2"/>
<evidence type="ECO:0000256" key="10">
    <source>
        <dbReference type="ARBA" id="ARBA00022833"/>
    </source>
</evidence>
<dbReference type="GO" id="GO:0045165">
    <property type="term" value="P:cell fate commitment"/>
    <property type="evidence" value="ECO:0007669"/>
    <property type="project" value="UniProtKB-UniRule"/>
</dbReference>
<evidence type="ECO:0000256" key="6">
    <source>
        <dbReference type="ARBA" id="ARBA00022691"/>
    </source>
</evidence>
<dbReference type="PROSITE" id="PS50280">
    <property type="entry name" value="SET"/>
    <property type="match status" value="1"/>
</dbReference>
<dbReference type="GO" id="GO:0008168">
    <property type="term" value="F:methyltransferase activity"/>
    <property type="evidence" value="ECO:0007669"/>
    <property type="project" value="UniProtKB-KW"/>
</dbReference>
<dbReference type="GO" id="GO:0001227">
    <property type="term" value="F:DNA-binding transcription repressor activity, RNA polymerase II-specific"/>
    <property type="evidence" value="ECO:0007669"/>
    <property type="project" value="InterPro"/>
</dbReference>
<dbReference type="GO" id="GO:0000978">
    <property type="term" value="F:RNA polymerase II cis-regulatory region sequence-specific DNA binding"/>
    <property type="evidence" value="ECO:0007669"/>
    <property type="project" value="TreeGrafter"/>
</dbReference>
<evidence type="ECO:0000256" key="18">
    <source>
        <dbReference type="ARBA" id="ARBA00067594"/>
    </source>
</evidence>
<keyword evidence="9 20" id="KW-0863">Zinc-finger</keyword>
<keyword evidence="7" id="KW-0479">Metal-binding</keyword>
<feature type="region of interest" description="Disordered" evidence="21">
    <location>
        <begin position="480"/>
        <end position="513"/>
    </location>
</feature>
<dbReference type="GO" id="GO:0008270">
    <property type="term" value="F:zinc ion binding"/>
    <property type="evidence" value="ECO:0007669"/>
    <property type="project" value="UniProtKB-KW"/>
</dbReference>
<dbReference type="PROSITE" id="PS00028">
    <property type="entry name" value="ZINC_FINGER_C2H2_1"/>
    <property type="match status" value="4"/>
</dbReference>
<name>A0A3Q2Q2G2_FUNHE</name>
<dbReference type="EC" id="2.1.1.-" evidence="19"/>
<reference evidence="24" key="2">
    <citation type="submission" date="2025-09" db="UniProtKB">
        <authorList>
            <consortium name="Ensembl"/>
        </authorList>
    </citation>
    <scope>IDENTIFICATION</scope>
</reference>
<accession>A0A3Q2Q2G2</accession>
<dbReference type="Proteomes" id="UP000265000">
    <property type="component" value="Unplaced"/>
</dbReference>
<dbReference type="CDD" id="cd19187">
    <property type="entry name" value="PR-SET_PRDM1"/>
    <property type="match status" value="1"/>
</dbReference>
<evidence type="ECO:0000256" key="17">
    <source>
        <dbReference type="ARBA" id="ARBA00063130"/>
    </source>
</evidence>
<organism evidence="24 25">
    <name type="scientific">Fundulus heteroclitus</name>
    <name type="common">Killifish</name>
    <name type="synonym">Mummichog</name>
    <dbReference type="NCBI Taxonomy" id="8078"/>
    <lineage>
        <taxon>Eukaryota</taxon>
        <taxon>Metazoa</taxon>
        <taxon>Chordata</taxon>
        <taxon>Craniata</taxon>
        <taxon>Vertebrata</taxon>
        <taxon>Euteleostomi</taxon>
        <taxon>Actinopterygii</taxon>
        <taxon>Neopterygii</taxon>
        <taxon>Teleostei</taxon>
        <taxon>Neoteleostei</taxon>
        <taxon>Acanthomorphata</taxon>
        <taxon>Ovalentaria</taxon>
        <taxon>Atherinomorphae</taxon>
        <taxon>Cyprinodontiformes</taxon>
        <taxon>Fundulidae</taxon>
        <taxon>Fundulus</taxon>
    </lineage>
</organism>
<evidence type="ECO:0000256" key="5">
    <source>
        <dbReference type="ARBA" id="ARBA00022679"/>
    </source>
</evidence>
<feature type="compositionally biased region" description="Polar residues" evidence="21">
    <location>
        <begin position="486"/>
        <end position="503"/>
    </location>
</feature>
<dbReference type="InterPro" id="IPR036236">
    <property type="entry name" value="Znf_C2H2_sf"/>
</dbReference>
<dbReference type="GO" id="GO:0002250">
    <property type="term" value="P:adaptive immune response"/>
    <property type="evidence" value="ECO:0007669"/>
    <property type="project" value="UniProtKB-KW"/>
</dbReference>
<evidence type="ECO:0000313" key="25">
    <source>
        <dbReference type="Proteomes" id="UP000265000"/>
    </source>
</evidence>
<dbReference type="FunFam" id="3.30.160.60:FF:000262">
    <property type="entry name" value="PR domain zinc finger protein 1"/>
    <property type="match status" value="1"/>
</dbReference>
<evidence type="ECO:0000256" key="8">
    <source>
        <dbReference type="ARBA" id="ARBA00022737"/>
    </source>
</evidence>
<dbReference type="GO" id="GO:0005634">
    <property type="term" value="C:nucleus"/>
    <property type="evidence" value="ECO:0007669"/>
    <property type="project" value="UniProtKB-SubCell"/>
</dbReference>
<feature type="domain" description="SET" evidence="23">
    <location>
        <begin position="83"/>
        <end position="199"/>
    </location>
</feature>
<dbReference type="Ensembl" id="ENSFHET00000035334.1">
    <property type="protein sequence ID" value="ENSFHEP00000020718.1"/>
    <property type="gene ID" value="ENSFHEG00000022651.1"/>
</dbReference>
<keyword evidence="5" id="KW-0808">Transferase</keyword>
<keyword evidence="3" id="KW-0399">Innate immunity</keyword>
<dbReference type="FunFam" id="2.170.270.10:FF:000019">
    <property type="entry name" value="PR domain zinc finger protein 1"/>
    <property type="match status" value="1"/>
</dbReference>
<dbReference type="InterPro" id="IPR050331">
    <property type="entry name" value="Zinc_finger"/>
</dbReference>
<proteinExistence type="inferred from homology"/>
<keyword evidence="2" id="KW-1017">Isopeptide bond</keyword>
<keyword evidence="4" id="KW-0489">Methyltransferase</keyword>
<dbReference type="FunFam" id="3.30.160.60:FF:000211">
    <property type="entry name" value="PR domain zinc finger protein 1"/>
    <property type="match status" value="1"/>
</dbReference>
<evidence type="ECO:0000256" key="19">
    <source>
        <dbReference type="PIRNR" id="PIRNR013212"/>
    </source>
</evidence>
<protein>
    <recommendedName>
        <fullName evidence="18 19">PR domain zinc finger protein 1</fullName>
        <ecNumber evidence="19">2.1.1.-</ecNumber>
    </recommendedName>
</protein>
<dbReference type="PIRSF" id="PIRSF013212">
    <property type="entry name" value="PRDM1"/>
    <property type="match status" value="1"/>
</dbReference>
<dbReference type="FunFam" id="3.30.160.60:FF:000748">
    <property type="entry name" value="PR domain zinc finger protein"/>
    <property type="match status" value="1"/>
</dbReference>
<sequence>MCGSSQGFKASSSECPADMLTSERSPQSIEAAPVAITGTQDVDMRSWSEADFEEKCTYIVKDQPLEEESKSNGKTRAEISLPRNLALKRNHSSKEVLGVCSKELIPKGTRFGPLVGESYTSKTLPKDADSRYFWRVFSEGQLHHILDGLNEDQSNWMRYVNPARSLEEQNLVACQTGLDIFFYTIKPLQPGQELLVWYSPEFAQRCNYPHLGQLAVEKNEQIQPRERTKGKRGHTVSEILRDEPPKPKSICLRPQDGQVFQPRVSVFPFCPNIVYPMQANLESAHGYRYAPLSSLAPYSPATAKRPALNPPIPTSLHFALQPTQHPGKPEPLQEAFVSNDVYSTLRHSPYLLPHYSLGPLPHSLPFYSEPLKPHLNTASGFLPFNNHAHFLHPSGSGSKDFSLPSPNSKQDIILPQKSEHKDTNDLYSKKVNYLKNTSNDLRDFKYSAPTNVYADVTVSTTASSPPTNINLLRKHRECSPPVGMAVSSNHPPSKPTSATQGNTEDALDLRREKRGQPVIGYKTLSYPLTRQNGKIRYDCNICGKVFGQLSNLKVHLRVHSGERPFKCQTCSKNFTQLAHLQKHYLVHTGEKPYVCKVCHKRFSSTSNLKTHQRLHSGERPYQCKLCPSRFTQFIHLKLHKRLHTGEETHRCPRCPCTYLHYCSLQVHLQGFCPLSPSASLRLSPEELQRVNSEIERFDMSEDADRLEVMATEAEMDKGNVIDLIQKIENIALSLQDVARGRAKLSISRSATGAQMRYHSPVVLKPTSIKLESGCISETDVLIQPNDP</sequence>
<evidence type="ECO:0000256" key="20">
    <source>
        <dbReference type="PROSITE-ProRule" id="PRU00042"/>
    </source>
</evidence>
<keyword evidence="8" id="KW-0677">Repeat</keyword>
<comment type="function">
    <text evidence="19">Transcription factor that mediates a transcriptional program in various innate and adaptive immune tissue-resident lymphocyte T cell types such as tissue-resident memory T (Trm), natural killer (trNK) and natural killer T (NKT) cells and negatively regulates gene expression of proteins that promote the egress of tissue-resident T-cell populations from non-lymphoid organs. Plays a role in the development, retention and long-term establishment of adaptive and innate tissue-resident lymphocyte T cell types in non-lymphoid organs, such as the skin and gut, but also in other nonbarrier tissues like liver and kidney, and therefore may provide immediate immunological protection against reactivating infections or viral reinfection. Binds specifically to the PRDI element in the promoter of the beta-interferon gene. Drives the maturation of B-lymphocytes into Ig secreting cells. Associates with the transcriptional repressor ZNF683 to chromatin at gene promoter regions.</text>
</comment>
<evidence type="ECO:0000256" key="15">
    <source>
        <dbReference type="ARBA" id="ARBA00023163"/>
    </source>
</evidence>
<evidence type="ECO:0000259" key="22">
    <source>
        <dbReference type="PROSITE" id="PS50157"/>
    </source>
</evidence>
<dbReference type="Gene3D" id="2.170.270.10">
    <property type="entry name" value="SET domain"/>
    <property type="match status" value="1"/>
</dbReference>
<reference evidence="24" key="1">
    <citation type="submission" date="2025-08" db="UniProtKB">
        <authorList>
            <consortium name="Ensembl"/>
        </authorList>
    </citation>
    <scope>IDENTIFICATION</scope>
</reference>
<keyword evidence="10" id="KW-0862">Zinc</keyword>
<dbReference type="GO" id="GO:0005737">
    <property type="term" value="C:cytoplasm"/>
    <property type="evidence" value="ECO:0007669"/>
    <property type="project" value="UniProtKB-SubCell"/>
</dbReference>
<dbReference type="SMART" id="SM00317">
    <property type="entry name" value="SET"/>
    <property type="match status" value="1"/>
</dbReference>
<dbReference type="InterPro" id="IPR016608">
    <property type="entry name" value="PRDM1"/>
</dbReference>
<feature type="compositionally biased region" description="Polar residues" evidence="21">
    <location>
        <begin position="1"/>
        <end position="14"/>
    </location>
</feature>
<evidence type="ECO:0000256" key="2">
    <source>
        <dbReference type="ARBA" id="ARBA00022499"/>
    </source>
</evidence>
<dbReference type="Pfam" id="PF00096">
    <property type="entry name" value="zf-C2H2"/>
    <property type="match status" value="3"/>
</dbReference>
<dbReference type="Pfam" id="PF21549">
    <property type="entry name" value="PRDM2_PR"/>
    <property type="match status" value="1"/>
</dbReference>
<dbReference type="Gene3D" id="3.30.160.60">
    <property type="entry name" value="Classic Zinc Finger"/>
    <property type="match status" value="4"/>
</dbReference>
<keyword evidence="6" id="KW-0949">S-adenosyl-L-methionine</keyword>
<evidence type="ECO:0000256" key="7">
    <source>
        <dbReference type="ARBA" id="ARBA00022723"/>
    </source>
</evidence>
<keyword evidence="1" id="KW-0678">Repressor</keyword>
<dbReference type="InterPro" id="IPR044413">
    <property type="entry name" value="PRDM1_PR-SET"/>
</dbReference>
<feature type="domain" description="C2H2-type" evidence="22">
    <location>
        <begin position="621"/>
        <end position="648"/>
    </location>
</feature>
<evidence type="ECO:0000256" key="13">
    <source>
        <dbReference type="ARBA" id="ARBA00023125"/>
    </source>
</evidence>
<dbReference type="STRING" id="8078.ENSFHEP00000020718"/>
<dbReference type="PROSITE" id="PS50157">
    <property type="entry name" value="ZINC_FINGER_C2H2_2"/>
    <property type="match status" value="4"/>
</dbReference>
<dbReference type="FunFam" id="3.30.160.60:FF:000132">
    <property type="entry name" value="PR domain zinc finger protein 1"/>
    <property type="match status" value="1"/>
</dbReference>
<keyword evidence="11" id="KW-0391">Immunity</keyword>
<evidence type="ECO:0000256" key="21">
    <source>
        <dbReference type="SAM" id="MobiDB-lite"/>
    </source>
</evidence>
<evidence type="ECO:0000259" key="23">
    <source>
        <dbReference type="PROSITE" id="PS50280"/>
    </source>
</evidence>
<dbReference type="PANTHER" id="PTHR16515">
    <property type="entry name" value="PR DOMAIN ZINC FINGER PROTEIN"/>
    <property type="match status" value="1"/>
</dbReference>
<feature type="domain" description="C2H2-type" evidence="22">
    <location>
        <begin position="565"/>
        <end position="592"/>
    </location>
</feature>
<comment type="subcellular location">
    <subcellularLocation>
        <location evidence="19">Nucleus</location>
    </subcellularLocation>
    <subcellularLocation>
        <location evidence="19">Cytoplasm</location>
    </subcellularLocation>
</comment>
<dbReference type="GeneTree" id="ENSGT00940000154798"/>
<comment type="subunit">
    <text evidence="17">Interacts with PRMT5. Interacts with FBXO10. Interacts with FBXO11. Interacts with multiple nuclear sumoylation E3 ligases, including CBX4, PIAS1, PIAS2, PIAS3, PIAS4, PML and RNF4, but not RANBP2. Interacts with LDB1, SMARCD3 and SMARCC1. Interacts with EEIG1; following TNFSF11/RANKL stimulation in bone marrow-derived macrophages, the interaction promotes the binding of PRDM1/BLIMP1 to the gene promoter of IRF8.</text>
</comment>
<evidence type="ECO:0000313" key="24">
    <source>
        <dbReference type="Ensembl" id="ENSFHEP00000020718.1"/>
    </source>
</evidence>
<keyword evidence="12" id="KW-0805">Transcription regulation</keyword>
<evidence type="ECO:0000256" key="16">
    <source>
        <dbReference type="ARBA" id="ARBA00023242"/>
    </source>
</evidence>
<keyword evidence="14" id="KW-1064">Adaptive immunity</keyword>
<dbReference type="PANTHER" id="PTHR16515:SF68">
    <property type="entry name" value="PR DOMAIN ZINC FINGER PROTEIN 1"/>
    <property type="match status" value="1"/>
</dbReference>
<dbReference type="GeneID" id="105929577"/>
<feature type="domain" description="C2H2-type" evidence="22">
    <location>
        <begin position="593"/>
        <end position="620"/>
    </location>
</feature>
<evidence type="ECO:0000256" key="3">
    <source>
        <dbReference type="ARBA" id="ARBA00022588"/>
    </source>
</evidence>
<evidence type="ECO:0000256" key="4">
    <source>
        <dbReference type="ARBA" id="ARBA00022603"/>
    </source>
</evidence>
<dbReference type="SMART" id="SM00355">
    <property type="entry name" value="ZnF_C2H2"/>
    <property type="match status" value="5"/>
</dbReference>
<keyword evidence="16" id="KW-0539">Nucleus</keyword>
<evidence type="ECO:0000256" key="11">
    <source>
        <dbReference type="ARBA" id="ARBA00022859"/>
    </source>
</evidence>
<keyword evidence="13" id="KW-0238">DNA-binding</keyword>
<comment type="similarity">
    <text evidence="19">Belongs to the class V-like SAM-binding methyltransferase superfamily.</text>
</comment>
<evidence type="ECO:0000256" key="9">
    <source>
        <dbReference type="ARBA" id="ARBA00022771"/>
    </source>
</evidence>
<keyword evidence="15" id="KW-0804">Transcription</keyword>
<dbReference type="InterPro" id="IPR046341">
    <property type="entry name" value="SET_dom_sf"/>
</dbReference>